<dbReference type="AlphaFoldDB" id="A0A836LGU8"/>
<dbReference type="RefSeq" id="XP_067755742.1">
    <property type="nucleotide sequence ID" value="XM_067899503.1"/>
</dbReference>
<dbReference type="OrthoDB" id="272782at2759"/>
<evidence type="ECO:0000313" key="3">
    <source>
        <dbReference type="Proteomes" id="UP000674318"/>
    </source>
</evidence>
<proteinExistence type="predicted"/>
<feature type="compositionally biased region" description="Low complexity" evidence="1">
    <location>
        <begin position="57"/>
        <end position="71"/>
    </location>
</feature>
<reference evidence="2 3" key="1">
    <citation type="submission" date="2021-02" db="EMBL/GenBank/DDBJ databases">
        <title>Porcisia hertigi Genome sequencing and assembly.</title>
        <authorList>
            <person name="Almutairi H."/>
            <person name="Gatherer D."/>
        </authorList>
    </citation>
    <scope>NUCLEOTIDE SEQUENCE [LARGE SCALE GENOMIC DNA]</scope>
    <source>
        <strain evidence="2 3">C119</strain>
    </source>
</reference>
<accession>A0A836LGU8</accession>
<dbReference type="Proteomes" id="UP000674318">
    <property type="component" value="Chromosome 28"/>
</dbReference>
<keyword evidence="3" id="KW-1185">Reference proteome</keyword>
<dbReference type="KEGG" id="phet:94289580"/>
<comment type="caution">
    <text evidence="2">The sequence shown here is derived from an EMBL/GenBank/DDBJ whole genome shotgun (WGS) entry which is preliminary data.</text>
</comment>
<dbReference type="EMBL" id="JAFJZO010000028">
    <property type="protein sequence ID" value="KAG5500408.1"/>
    <property type="molecule type" value="Genomic_DNA"/>
</dbReference>
<feature type="region of interest" description="Disordered" evidence="1">
    <location>
        <begin position="34"/>
        <end position="94"/>
    </location>
</feature>
<dbReference type="GeneID" id="94289580"/>
<feature type="region of interest" description="Disordered" evidence="1">
    <location>
        <begin position="436"/>
        <end position="458"/>
    </location>
</feature>
<organism evidence="2 3">
    <name type="scientific">Porcisia hertigi</name>
    <dbReference type="NCBI Taxonomy" id="2761500"/>
    <lineage>
        <taxon>Eukaryota</taxon>
        <taxon>Discoba</taxon>
        <taxon>Euglenozoa</taxon>
        <taxon>Kinetoplastea</taxon>
        <taxon>Metakinetoplastina</taxon>
        <taxon>Trypanosomatida</taxon>
        <taxon>Trypanosomatidae</taxon>
        <taxon>Leishmaniinae</taxon>
        <taxon>Porcisia</taxon>
    </lineage>
</organism>
<sequence length="503" mass="55981">MQSSCVTGSRIRAVIAQHTSLPTYAAARLYTSNFGKPKTDTEPLETEQPSGASDEASTSLLSSLGSSQPPQRYRRRSSDPQTPRERADFRRDHKYGKHRPLLDAPWRQLKTKTYLDDAERLYGRKETWHTVEDATLRERLVAILQDYLRDTLSAARLEAKDASKYLFLCSTAAKHYRAHVSSGAFGLSESLQEWARGVMAGRASSASAAKSSTKLYMSADTEDGGAGAEVILSHETAGSFTPSHAAVTDKQSTNSGACSPLQEERDAARLREERRRRAAEADLTHTVAMEDLPDADSRHSPHSAFPFLRQRAVENEATLDPSLVDWTAKYFPEDDTTTFAEPPRLRAGMVEDAEESVPDGEPTRHQRQEGGASHIEIPVDATGKRPSGFAPPTSPVASHRVPMHAHHRLRRTLRDHENRHRATFDAEGIYYKVRRQSEAEERAPKPQQVKASDLEIPGRRPDVVKVPWSVAAKAKTQGYSSDTLRAKERMIRLTRGEDPETIP</sequence>
<evidence type="ECO:0000256" key="1">
    <source>
        <dbReference type="SAM" id="MobiDB-lite"/>
    </source>
</evidence>
<gene>
    <name evidence="2" type="ORF">JKF63_03501</name>
</gene>
<feature type="compositionally biased region" description="Basic and acidic residues" evidence="1">
    <location>
        <begin position="76"/>
        <end position="91"/>
    </location>
</feature>
<feature type="region of interest" description="Disordered" evidence="1">
    <location>
        <begin position="243"/>
        <end position="281"/>
    </location>
</feature>
<evidence type="ECO:0000313" key="2">
    <source>
        <dbReference type="EMBL" id="KAG5500408.1"/>
    </source>
</evidence>
<protein>
    <submittedName>
        <fullName evidence="2">Uncharacterized protein</fullName>
    </submittedName>
</protein>
<feature type="region of interest" description="Disordered" evidence="1">
    <location>
        <begin position="354"/>
        <end position="404"/>
    </location>
</feature>
<feature type="compositionally biased region" description="Basic and acidic residues" evidence="1">
    <location>
        <begin position="262"/>
        <end position="281"/>
    </location>
</feature>
<name>A0A836LGU8_9TRYP</name>